<dbReference type="Proteomes" id="UP000887576">
    <property type="component" value="Unplaced"/>
</dbReference>
<evidence type="ECO:0000313" key="1">
    <source>
        <dbReference type="Proteomes" id="UP000887576"/>
    </source>
</evidence>
<protein>
    <submittedName>
        <fullName evidence="2">Uncharacterized protein</fullName>
    </submittedName>
</protein>
<dbReference type="WBParaSite" id="JU765_v2.g3230.t1">
    <property type="protein sequence ID" value="JU765_v2.g3230.t1"/>
    <property type="gene ID" value="JU765_v2.g3230"/>
</dbReference>
<accession>A0AC34R425</accession>
<organism evidence="1 2">
    <name type="scientific">Panagrolaimus sp. JU765</name>
    <dbReference type="NCBI Taxonomy" id="591449"/>
    <lineage>
        <taxon>Eukaryota</taxon>
        <taxon>Metazoa</taxon>
        <taxon>Ecdysozoa</taxon>
        <taxon>Nematoda</taxon>
        <taxon>Chromadorea</taxon>
        <taxon>Rhabditida</taxon>
        <taxon>Tylenchina</taxon>
        <taxon>Panagrolaimomorpha</taxon>
        <taxon>Panagrolaimoidea</taxon>
        <taxon>Panagrolaimidae</taxon>
        <taxon>Panagrolaimus</taxon>
    </lineage>
</organism>
<evidence type="ECO:0000313" key="2">
    <source>
        <dbReference type="WBParaSite" id="JU765_v2.g3230.t1"/>
    </source>
</evidence>
<sequence>MNREAKAITLINQRNRELQRQTLSQVKHDDTNKEDDPFTRKSQRMKPVAGKAKNITDLPEKKEEDKNPINNLKQPSLTHSSSAPILSSLNPSLLLDVIPDDIPRNSPIPTLSSTNSSTNKAGSLSLAEWKRRKAEAAAAAGK</sequence>
<name>A0AC34R425_9BILA</name>
<proteinExistence type="predicted"/>
<reference evidence="2" key="1">
    <citation type="submission" date="2022-11" db="UniProtKB">
        <authorList>
            <consortium name="WormBaseParasite"/>
        </authorList>
    </citation>
    <scope>IDENTIFICATION</scope>
</reference>